<reference evidence="2" key="2">
    <citation type="journal article" date="2019" name="Appl. Environ. Microbiol.">
        <title>Population genetics and characterization of Campylobacter jejuni isolates in western jackdaws and game birds in Finland.</title>
        <authorList>
            <person name="Kovanen S."/>
            <person name="Rossi M."/>
            <person name="Pohja-Mykra M."/>
            <person name="Nieminen T."/>
            <person name="Raunio-Saarnisto M."/>
            <person name="Sauvala M."/>
            <person name="Fredriksson-Ahomaa M."/>
            <person name="Hanninen M.L."/>
            <person name="Kivisto R."/>
        </authorList>
    </citation>
    <scope>NUCLEOTIDE SEQUENCE</scope>
    <source>
        <strain evidence="2">SO-26</strain>
    </source>
</reference>
<dbReference type="Proteomes" id="UP000287197">
    <property type="component" value="Unassembled WGS sequence"/>
</dbReference>
<dbReference type="AlphaFoldDB" id="A0AAX1Z4Z2"/>
<sequence length="247" mass="28530">MADNRVGLKDFRTLVSRARDLGYQLYGYDRDYKTREELKKEGRKQFNDWNNSVTQGRQLYSDKGRKLYTSPDREEDAQDTKNEPVSLKSYNPDLIFQHAGMFIYDGNKFEWQPRLNLDEYLPQEMSTSLPVLKFEDGKTDSFDLSEFANLFSDYKDYKVSNTFFLYRIRTEGSAKVIYPIIPFYRKGSVSIPFTCDSTTAAKFVNLLTELAKKSEGTVNVNPSNFMKPPAVDKLSTKTVGDILEGRL</sequence>
<dbReference type="RefSeq" id="WP_126262948.1">
    <property type="nucleotide sequence ID" value="NZ_PQZD01000003.1"/>
</dbReference>
<evidence type="ECO:0000256" key="1">
    <source>
        <dbReference type="SAM" id="MobiDB-lite"/>
    </source>
</evidence>
<comment type="caution">
    <text evidence="2">The sequence shown here is derived from an EMBL/GenBank/DDBJ whole genome shotgun (WGS) entry which is preliminary data.</text>
</comment>
<evidence type="ECO:0000313" key="3">
    <source>
        <dbReference type="Proteomes" id="UP000287197"/>
    </source>
</evidence>
<organism evidence="2 3">
    <name type="scientific">Campylobacter jejuni</name>
    <dbReference type="NCBI Taxonomy" id="197"/>
    <lineage>
        <taxon>Bacteria</taxon>
        <taxon>Pseudomonadati</taxon>
        <taxon>Campylobacterota</taxon>
        <taxon>Epsilonproteobacteria</taxon>
        <taxon>Campylobacterales</taxon>
        <taxon>Campylobacteraceae</taxon>
        <taxon>Campylobacter</taxon>
    </lineage>
</organism>
<dbReference type="EMBL" id="PQZD01000003">
    <property type="protein sequence ID" value="RTI48673.1"/>
    <property type="molecule type" value="Genomic_DNA"/>
</dbReference>
<reference evidence="2" key="1">
    <citation type="submission" date="2018-01" db="EMBL/GenBank/DDBJ databases">
        <authorList>
            <person name="Kovanen S."/>
            <person name="Nieminen T."/>
            <person name="Pohja-Mykra M."/>
            <person name="Raunio-Saarnisto M."/>
            <person name="Sauvala M."/>
            <person name="Fredriksson-Ahomaa M."/>
            <person name="Hanninen M.-L."/>
            <person name="Kivisto R."/>
        </authorList>
    </citation>
    <scope>NUCLEOTIDE SEQUENCE</scope>
    <source>
        <strain evidence="2">SO-26</strain>
    </source>
</reference>
<protein>
    <submittedName>
        <fullName evidence="2">Uncharacterized protein</fullName>
    </submittedName>
</protein>
<evidence type="ECO:0000313" key="2">
    <source>
        <dbReference type="EMBL" id="RTI48673.1"/>
    </source>
</evidence>
<name>A0AAX1Z4Z2_CAMJU</name>
<accession>A0AAX1Z4Z2</accession>
<gene>
    <name evidence="2" type="ORF">C3I27_04415</name>
</gene>
<feature type="region of interest" description="Disordered" evidence="1">
    <location>
        <begin position="60"/>
        <end position="84"/>
    </location>
</feature>
<proteinExistence type="predicted"/>